<sequence>MIQLKMTKNELLTTILGTELMLDITGGYSLPSSFVLLLC</sequence>
<evidence type="ECO:0000313" key="1">
    <source>
        <dbReference type="EMBL" id="JAH42880.1"/>
    </source>
</evidence>
<proteinExistence type="predicted"/>
<dbReference type="EMBL" id="GBXM01065697">
    <property type="protein sequence ID" value="JAH42880.1"/>
    <property type="molecule type" value="Transcribed_RNA"/>
</dbReference>
<dbReference type="AlphaFoldDB" id="A0A0E9SQE1"/>
<reference evidence="1" key="1">
    <citation type="submission" date="2014-11" db="EMBL/GenBank/DDBJ databases">
        <authorList>
            <person name="Amaro Gonzalez C."/>
        </authorList>
    </citation>
    <scope>NUCLEOTIDE SEQUENCE</scope>
</reference>
<name>A0A0E9SQE1_ANGAN</name>
<reference evidence="1" key="2">
    <citation type="journal article" date="2015" name="Fish Shellfish Immunol.">
        <title>Early steps in the European eel (Anguilla anguilla)-Vibrio vulnificus interaction in the gills: Role of the RtxA13 toxin.</title>
        <authorList>
            <person name="Callol A."/>
            <person name="Pajuelo D."/>
            <person name="Ebbesson L."/>
            <person name="Teles M."/>
            <person name="MacKenzie S."/>
            <person name="Amaro C."/>
        </authorList>
    </citation>
    <scope>NUCLEOTIDE SEQUENCE</scope>
</reference>
<organism evidence="1">
    <name type="scientific">Anguilla anguilla</name>
    <name type="common">European freshwater eel</name>
    <name type="synonym">Muraena anguilla</name>
    <dbReference type="NCBI Taxonomy" id="7936"/>
    <lineage>
        <taxon>Eukaryota</taxon>
        <taxon>Metazoa</taxon>
        <taxon>Chordata</taxon>
        <taxon>Craniata</taxon>
        <taxon>Vertebrata</taxon>
        <taxon>Euteleostomi</taxon>
        <taxon>Actinopterygii</taxon>
        <taxon>Neopterygii</taxon>
        <taxon>Teleostei</taxon>
        <taxon>Anguilliformes</taxon>
        <taxon>Anguillidae</taxon>
        <taxon>Anguilla</taxon>
    </lineage>
</organism>
<accession>A0A0E9SQE1</accession>
<protein>
    <submittedName>
        <fullName evidence="1">Uncharacterized protein</fullName>
    </submittedName>
</protein>
<dbReference type="EMBL" id="GBXM01088505">
    <property type="protein sequence ID" value="JAH20072.1"/>
    <property type="molecule type" value="Transcribed_RNA"/>
</dbReference>